<comment type="subunit">
    <text evidence="11">Homodimer. Component of the mitochondrial transcription initiation complex, composed at least of TFB2M, TFAM and POLRMT. In this complex TFAM recruits POLRMT to the promoter whereas TFB2M induces structural changes in POLRMT to enable promoter opening and trapping of the DNA non-template strand. Upon metabolic stress, forms a complex composed of FOXO3, SIRT3 and mitochondrial RNA polymerase POLRMT; the complex is recruited to mtDNA in a SIRT3-dependent manner. Also forms a complex composed of FOXO3, SIRT3, TFAM and POLRMT. Interacts with TFB1M and TFB2M, leading to the stimulation of transcription. Interacts with TEFM. Interacts with MTRES1.</text>
</comment>
<comment type="function">
    <text evidence="10">DNA-dependent RNA polymerase catalyzes the transcription of mitochondrial DNA into RNA using the four ribonucleoside triphosphates as substrates. Component of the mitochondrial transcription initiation complex, composed at least of TFB2M, TFAM and POLRMT that is required for basal transcription of mitochondrial DNA. In this complex, TFAM recruits POLRMT to a specific promoter whereas TFB2M induces structural changes in POLRMT to enable promoter opening and trapping of the DNA non-template strand. Has DNA primase activity. Catalyzes the synthesis of short RNA primers that are necessary for the initiation of lagging-strand DNA synthesis from the origin of light-strand DNA replication (OriL).</text>
</comment>
<comment type="catalytic activity">
    <reaction evidence="9 13">
        <text>RNA(n) + a ribonucleoside 5'-triphosphate = RNA(n+1) + diphosphate</text>
        <dbReference type="Rhea" id="RHEA:21248"/>
        <dbReference type="Rhea" id="RHEA-COMP:14527"/>
        <dbReference type="Rhea" id="RHEA-COMP:17342"/>
        <dbReference type="ChEBI" id="CHEBI:33019"/>
        <dbReference type="ChEBI" id="CHEBI:61557"/>
        <dbReference type="ChEBI" id="CHEBI:140395"/>
        <dbReference type="EC" id="2.7.7.6"/>
    </reaction>
</comment>
<feature type="repeat" description="PPR" evidence="12">
    <location>
        <begin position="262"/>
        <end position="296"/>
    </location>
</feature>
<keyword evidence="16" id="KW-1185">Reference proteome</keyword>
<proteinExistence type="inferred from homology"/>
<evidence type="ECO:0000256" key="7">
    <source>
        <dbReference type="ARBA" id="ARBA00023128"/>
    </source>
</evidence>
<evidence type="ECO:0000256" key="13">
    <source>
        <dbReference type="RuleBase" id="RU003805"/>
    </source>
</evidence>
<dbReference type="InParanoid" id="A0A6L2PKH2"/>
<dbReference type="PROSITE" id="PS51375">
    <property type="entry name" value="PPR"/>
    <property type="match status" value="1"/>
</dbReference>
<dbReference type="Gene3D" id="1.10.287.280">
    <property type="match status" value="1"/>
</dbReference>
<name>A0A6L2PKH2_COPFO</name>
<sequence length="1263" mass="144880">TDDSSNQTKASVSKLKPEHLSLFVKQADVNLGQLCNLKNVKVQSVVSPENDICHPKGENIVPVVVSDSISFGKTHFVTELSYDSCANISEAEDLHVINCKHELLDTLGRSVDDPELKSEVMEDLDTAVLEHNDLVDDLTCHSQGIEEELDTHAIEVMSTEEEHDETMASVIPVLEVHQAASNKKKSKDVTYKTRFKQHIRNEMAKVKQNDLEKAAKEECLFRNLYAYLEACVSCGLLNRALFSLLYYHSRSKHSRYTSPANETKLFNILLHGFARKGNLNKVKEIHEILRRDRIPLSAQSFAALFECIGRLPEDATNYEVLREYVGEMSRKGLTFHDVIQKSVFVSDQREVVVDVIRRIEPNFEADSVLPHVCYSCNLLLELNSKNAIGKGRTYRSPSEGLMTKSELQQLAREQFRTELNSYVQVKTIEKRNEPSDMILYYRKKLQEAQENWKKTIHEAYHRDLRTLRVQHHYRNFRHVNLYPYLKVLDPEDYVEMILQEIRKLAEGSETFSPTTVQLYRQLGKQVQSRYEVKFKTDSGILQKIEHLYDDYCDWYLSPKDCSGQSLNTRQKWQHLMHEHPEGPNVDVEEKSWPVAILIGVGKFMYNIIMRDIKIDVNIAKVNSTTEHLLPAFYTLFRTQGHLLKEEVKPHPVLARLFRGAAQEELVFEAATVPMLCPPLPWISIGSGGYLIAKADLIRLPQQAAQQWHILKKTPVQQLYPSLDSLNQLGSVPWMVNESVLDVVIEVFNNGGSQRLDIPEPPSSCPVPPAATPEMTKAERFQIFRQRMALRRHKAEMYSLWCDALYRLSLANHFRKRIFWLPHNMDFRGRVYPCPPHLNHLGSDMARSLLCFAKGEPLGSNGLNWLKIHLINLTGLKKRDPVDERLQLADELLPEIIDSAEKPLTGCMWWAQSEEPWQTLACCMEIAKAIKSGDPESYVCHFPVHQDGSCNGLQHYAALGRDRAGAESVNLKPSVRPQDVYSCVAALVERERYKDAEQGLKIAQILEGHIHRKVIKQTVMTTVYGVTRFGARLQIARQLKDLENFPKDCVWQGSTYLVGKTFESLQEMFTSTKEIQDWFTECARLISQVCGQNVEWVTPLGLPVVQPYSRPNKRLEVKSSAQKIKEHYALDMFERPNVMKQKNAFPPNFIHSLDSSHMMLTSLFCEMEGITFVSVHDCFWTHPSSVDIMNKVCREQFVSLHSQPILEDLSAFLVRKYSYAEREFTNDGSVCDMTKRRLNKVLTRLPSKGDFELDSVLKSVYFFS</sequence>
<dbReference type="GO" id="GO:0006390">
    <property type="term" value="P:mitochondrial transcription"/>
    <property type="evidence" value="ECO:0007669"/>
    <property type="project" value="TreeGrafter"/>
</dbReference>
<feature type="non-terminal residue" evidence="15">
    <location>
        <position position="1"/>
    </location>
</feature>
<dbReference type="InterPro" id="IPR029262">
    <property type="entry name" value="RPOL_N"/>
</dbReference>
<comment type="caution">
    <text evidence="15">The sequence shown here is derived from an EMBL/GenBank/DDBJ whole genome shotgun (WGS) entry which is preliminary data.</text>
</comment>
<comment type="function">
    <text evidence="13">DNA-dependent RNA polymerase catalyzes the transcription of DNA into RNA using the four ribonucleoside triphosphates as substrates.</text>
</comment>
<keyword evidence="5 13" id="KW-0548">Nucleotidyltransferase</keyword>
<dbReference type="Gene3D" id="1.10.150.20">
    <property type="entry name" value="5' to 3' exonuclease, C-terminal subdomain"/>
    <property type="match status" value="1"/>
</dbReference>
<dbReference type="InterPro" id="IPR046950">
    <property type="entry name" value="DNA-dir_Rpol_C_phage-type"/>
</dbReference>
<evidence type="ECO:0000256" key="2">
    <source>
        <dbReference type="ARBA" id="ARBA00009493"/>
    </source>
</evidence>
<evidence type="ECO:0000256" key="11">
    <source>
        <dbReference type="ARBA" id="ARBA00063316"/>
    </source>
</evidence>
<keyword evidence="6" id="KW-0809">Transit peptide</keyword>
<accession>A0A6L2PKH2</accession>
<dbReference type="GO" id="GO:0071897">
    <property type="term" value="P:DNA biosynthetic process"/>
    <property type="evidence" value="ECO:0007669"/>
    <property type="project" value="UniProtKB-ARBA"/>
</dbReference>
<dbReference type="GO" id="GO:0034245">
    <property type="term" value="C:mitochondrial DNA-directed RNA polymerase complex"/>
    <property type="evidence" value="ECO:0007669"/>
    <property type="project" value="TreeGrafter"/>
</dbReference>
<evidence type="ECO:0000256" key="4">
    <source>
        <dbReference type="ARBA" id="ARBA00022679"/>
    </source>
</evidence>
<dbReference type="GO" id="GO:0001018">
    <property type="term" value="F:mitochondrial promoter sequence-specific DNA binding"/>
    <property type="evidence" value="ECO:0007669"/>
    <property type="project" value="TreeGrafter"/>
</dbReference>
<reference evidence="16" key="1">
    <citation type="submission" date="2020-01" db="EMBL/GenBank/DDBJ databases">
        <title>Draft genome sequence of the Termite Coptotermes fromosanus.</title>
        <authorList>
            <person name="Itakura S."/>
            <person name="Yosikawa Y."/>
            <person name="Umezawa K."/>
        </authorList>
    </citation>
    <scope>NUCLEOTIDE SEQUENCE [LARGE SCALE GENOMIC DNA]</scope>
</reference>
<dbReference type="FunFam" id="1.10.1320.10:FF:000002">
    <property type="entry name" value="DNA-directed RNA polymerase"/>
    <property type="match status" value="1"/>
</dbReference>
<keyword evidence="4 13" id="KW-0808">Transferase</keyword>
<evidence type="ECO:0000313" key="16">
    <source>
        <dbReference type="Proteomes" id="UP000502823"/>
    </source>
</evidence>
<dbReference type="PROSITE" id="PS00900">
    <property type="entry name" value="RNA_POL_PHAGE_1"/>
    <property type="match status" value="1"/>
</dbReference>
<dbReference type="GO" id="GO:0003899">
    <property type="term" value="F:DNA-directed RNA polymerase activity"/>
    <property type="evidence" value="ECO:0007669"/>
    <property type="project" value="UniProtKB-EC"/>
</dbReference>
<dbReference type="InterPro" id="IPR043502">
    <property type="entry name" value="DNA/RNA_pol_sf"/>
</dbReference>
<evidence type="ECO:0000256" key="1">
    <source>
        <dbReference type="ARBA" id="ARBA00004173"/>
    </source>
</evidence>
<dbReference type="Gene3D" id="1.25.40.10">
    <property type="entry name" value="Tetratricopeptide repeat domain"/>
    <property type="match status" value="1"/>
</dbReference>
<evidence type="ECO:0000313" key="15">
    <source>
        <dbReference type="EMBL" id="GFG33043.1"/>
    </source>
</evidence>
<dbReference type="PANTHER" id="PTHR10102">
    <property type="entry name" value="DNA-DIRECTED RNA POLYMERASE, MITOCHONDRIAL"/>
    <property type="match status" value="1"/>
</dbReference>
<dbReference type="PANTHER" id="PTHR10102:SF0">
    <property type="entry name" value="DNA-DIRECTED RNA POLYMERASE, MITOCHONDRIAL"/>
    <property type="match status" value="1"/>
</dbReference>
<evidence type="ECO:0000256" key="3">
    <source>
        <dbReference type="ARBA" id="ARBA00022478"/>
    </source>
</evidence>
<dbReference type="InterPro" id="IPR011990">
    <property type="entry name" value="TPR-like_helical_dom_sf"/>
</dbReference>
<comment type="subcellular location">
    <subcellularLocation>
        <location evidence="1">Mitochondrion</location>
    </subcellularLocation>
</comment>
<dbReference type="OrthoDB" id="276422at2759"/>
<keyword evidence="7" id="KW-0496">Mitochondrion</keyword>
<dbReference type="PROSITE" id="PS00489">
    <property type="entry name" value="RNA_POL_PHAGE_2"/>
    <property type="match status" value="1"/>
</dbReference>
<dbReference type="InterPro" id="IPR002092">
    <property type="entry name" value="DNA-dir_Rpol_phage-type"/>
</dbReference>
<comment type="similarity">
    <text evidence="2 13">Belongs to the phage and mitochondrial RNA polymerase family.</text>
</comment>
<evidence type="ECO:0000256" key="8">
    <source>
        <dbReference type="ARBA" id="ARBA00023163"/>
    </source>
</evidence>
<evidence type="ECO:0000256" key="9">
    <source>
        <dbReference type="ARBA" id="ARBA00048552"/>
    </source>
</evidence>
<feature type="domain" description="DNA-directed RNA polymerase N-terminal" evidence="14">
    <location>
        <begin position="412"/>
        <end position="730"/>
    </location>
</feature>
<evidence type="ECO:0000256" key="10">
    <source>
        <dbReference type="ARBA" id="ARBA00057821"/>
    </source>
</evidence>
<dbReference type="FunFam" id="1.10.150.20:FF:000031">
    <property type="entry name" value="DNA-directed RNA polymerase"/>
    <property type="match status" value="1"/>
</dbReference>
<dbReference type="EC" id="2.7.7.6" evidence="13"/>
<dbReference type="Gene3D" id="1.10.1320.10">
    <property type="entry name" value="DNA-directed RNA polymerase, N-terminal domain"/>
    <property type="match status" value="1"/>
</dbReference>
<gene>
    <name evidence="15" type="ORF">Cfor_00052</name>
</gene>
<evidence type="ECO:0000259" key="14">
    <source>
        <dbReference type="SMART" id="SM01311"/>
    </source>
</evidence>
<dbReference type="Pfam" id="PF14700">
    <property type="entry name" value="RPOL_N"/>
    <property type="match status" value="1"/>
</dbReference>
<keyword evidence="3 13" id="KW-0240">DNA-directed RNA polymerase</keyword>
<dbReference type="Proteomes" id="UP000502823">
    <property type="component" value="Unassembled WGS sequence"/>
</dbReference>
<dbReference type="InterPro" id="IPR037159">
    <property type="entry name" value="RNA_POL_N_sf"/>
</dbReference>
<evidence type="ECO:0000256" key="5">
    <source>
        <dbReference type="ARBA" id="ARBA00022695"/>
    </source>
</evidence>
<keyword evidence="8 13" id="KW-0804">Transcription</keyword>
<dbReference type="EMBL" id="BLKM01011376">
    <property type="protein sequence ID" value="GFG33043.1"/>
    <property type="molecule type" value="Genomic_DNA"/>
</dbReference>
<evidence type="ECO:0000256" key="6">
    <source>
        <dbReference type="ARBA" id="ARBA00022946"/>
    </source>
</evidence>
<dbReference type="Pfam" id="PF00940">
    <property type="entry name" value="RNA_pol"/>
    <property type="match status" value="1"/>
</dbReference>
<dbReference type="FunCoup" id="A0A6L2PKH2">
    <property type="interactions" value="912"/>
</dbReference>
<evidence type="ECO:0000256" key="12">
    <source>
        <dbReference type="PROSITE-ProRule" id="PRU00708"/>
    </source>
</evidence>
<dbReference type="SMART" id="SM01311">
    <property type="entry name" value="RPOL_N"/>
    <property type="match status" value="1"/>
</dbReference>
<organism evidence="15 16">
    <name type="scientific">Coptotermes formosanus</name>
    <name type="common">Formosan subterranean termite</name>
    <dbReference type="NCBI Taxonomy" id="36987"/>
    <lineage>
        <taxon>Eukaryota</taxon>
        <taxon>Metazoa</taxon>
        <taxon>Ecdysozoa</taxon>
        <taxon>Arthropoda</taxon>
        <taxon>Hexapoda</taxon>
        <taxon>Insecta</taxon>
        <taxon>Pterygota</taxon>
        <taxon>Neoptera</taxon>
        <taxon>Polyneoptera</taxon>
        <taxon>Dictyoptera</taxon>
        <taxon>Blattodea</taxon>
        <taxon>Blattoidea</taxon>
        <taxon>Termitoidae</taxon>
        <taxon>Rhinotermitidae</taxon>
        <taxon>Coptotermes</taxon>
    </lineage>
</organism>
<dbReference type="InterPro" id="IPR002885">
    <property type="entry name" value="PPR_rpt"/>
</dbReference>
<dbReference type="FunFam" id="1.10.287.280:FF:000001">
    <property type="entry name" value="DNA-directed RNA polymerase"/>
    <property type="match status" value="1"/>
</dbReference>
<dbReference type="SUPFAM" id="SSF56672">
    <property type="entry name" value="DNA/RNA polymerases"/>
    <property type="match status" value="1"/>
</dbReference>
<protein>
    <recommendedName>
        <fullName evidence="13">DNA-directed RNA polymerase</fullName>
        <ecNumber evidence="13">2.7.7.6</ecNumber>
    </recommendedName>
</protein>
<dbReference type="AlphaFoldDB" id="A0A6L2PKH2"/>